<feature type="compositionally biased region" description="Low complexity" evidence="1">
    <location>
        <begin position="46"/>
        <end position="60"/>
    </location>
</feature>
<sequence>MEAQKNALSLKRKKSEKSNTKFTSNSSSFAASAEAQNGCLKILLSSNSSSSDASLPSSSSRARVERKPISLPKVGGNFSAKSFRSKENELPRKPFSEALKKKQHLCVDRRGNGKSKTNPMSKTAQMSKLSFSGGNQVKVLKKGLEGKKLRSSLENGSSEPPFLSSTPVGSPRVRRNANSAFELDSRTADGGNGSATTPPVEVSVSPVIQSKMFVSKSSATPVCYGAGHILSGVTDKRKCRRRGSLRGGCEKVNLFDDENVVDDLQDSLIPLPSEASVRWLLSPCKEGAENQGRDLDKKLVDCGISCGDDSLALDLLSSPSTLCADVCELECEDSDFRGSDSVHYAAKRRKAEILKLSRQKNSSNNICDPLLAATPNSVSNDNGFGLGEGNSSAVSLGSLNSGNFIQTPNSECSSYECITRWNVEADRTSFVQFELDSIAETLDAVSLSRRGRFVYAGMDSSSRSAVPLQLEKNVCSWESNSTLDNLTLSQMRISWRDEEIDAYEQQLKPYRLSHSGREENNKHKEKDPWMDIDVSPIRLEYENCISTAPNVKTTGDRRDACAESICTNGGDLAVSCDSEWANIQSQVE</sequence>
<dbReference type="PANTHER" id="PTHR36022">
    <property type="entry name" value="GPI-ANCHORED ADHESIN-LIKE PROTEIN"/>
    <property type="match status" value="1"/>
</dbReference>
<keyword evidence="3" id="KW-1185">Reference proteome</keyword>
<evidence type="ECO:0000313" key="3">
    <source>
        <dbReference type="Proteomes" id="UP001567538"/>
    </source>
</evidence>
<dbReference type="EMBL" id="JBEAFC010000014">
    <property type="protein sequence ID" value="KAL1533178.1"/>
    <property type="molecule type" value="Genomic_DNA"/>
</dbReference>
<proteinExistence type="predicted"/>
<feature type="compositionally biased region" description="Low complexity" evidence="1">
    <location>
        <begin position="20"/>
        <end position="30"/>
    </location>
</feature>
<dbReference type="PANTHER" id="PTHR36022:SF1">
    <property type="entry name" value="GPI-ANCHORED ADHESIN-LIKE PROTEIN"/>
    <property type="match status" value="1"/>
</dbReference>
<feature type="compositionally biased region" description="Polar residues" evidence="1">
    <location>
        <begin position="152"/>
        <end position="168"/>
    </location>
</feature>
<evidence type="ECO:0000256" key="1">
    <source>
        <dbReference type="SAM" id="MobiDB-lite"/>
    </source>
</evidence>
<name>A0ABD1FR45_SALDI</name>
<feature type="region of interest" description="Disordered" evidence="1">
    <location>
        <begin position="181"/>
        <end position="200"/>
    </location>
</feature>
<feature type="region of interest" description="Disordered" evidence="1">
    <location>
        <begin position="1"/>
        <end position="30"/>
    </location>
</feature>
<evidence type="ECO:0000313" key="2">
    <source>
        <dbReference type="EMBL" id="KAL1533178.1"/>
    </source>
</evidence>
<gene>
    <name evidence="2" type="ORF">AAHA92_33098</name>
</gene>
<reference evidence="2 3" key="1">
    <citation type="submission" date="2024-06" db="EMBL/GenBank/DDBJ databases">
        <title>A chromosome level genome sequence of Diviner's sage (Salvia divinorum).</title>
        <authorList>
            <person name="Ford S.A."/>
            <person name="Ro D.-K."/>
            <person name="Ness R.W."/>
            <person name="Phillips M.A."/>
        </authorList>
    </citation>
    <scope>NUCLEOTIDE SEQUENCE [LARGE SCALE GENOMIC DNA]</scope>
    <source>
        <strain evidence="2">SAF-2024a</strain>
        <tissue evidence="2">Leaf</tissue>
    </source>
</reference>
<dbReference type="AlphaFoldDB" id="A0ABD1FR45"/>
<feature type="compositionally biased region" description="Basic and acidic residues" evidence="1">
    <location>
        <begin position="84"/>
        <end position="98"/>
    </location>
</feature>
<comment type="caution">
    <text evidence="2">The sequence shown here is derived from an EMBL/GenBank/DDBJ whole genome shotgun (WGS) entry which is preliminary data.</text>
</comment>
<feature type="region of interest" description="Disordered" evidence="1">
    <location>
        <begin position="46"/>
        <end position="98"/>
    </location>
</feature>
<accession>A0ABD1FR45</accession>
<organism evidence="2 3">
    <name type="scientific">Salvia divinorum</name>
    <name type="common">Maria pastora</name>
    <name type="synonym">Diviner's sage</name>
    <dbReference type="NCBI Taxonomy" id="28513"/>
    <lineage>
        <taxon>Eukaryota</taxon>
        <taxon>Viridiplantae</taxon>
        <taxon>Streptophyta</taxon>
        <taxon>Embryophyta</taxon>
        <taxon>Tracheophyta</taxon>
        <taxon>Spermatophyta</taxon>
        <taxon>Magnoliopsida</taxon>
        <taxon>eudicotyledons</taxon>
        <taxon>Gunneridae</taxon>
        <taxon>Pentapetalae</taxon>
        <taxon>asterids</taxon>
        <taxon>lamiids</taxon>
        <taxon>Lamiales</taxon>
        <taxon>Lamiaceae</taxon>
        <taxon>Nepetoideae</taxon>
        <taxon>Mentheae</taxon>
        <taxon>Salviinae</taxon>
        <taxon>Salvia</taxon>
        <taxon>Salvia subgen. Calosphace</taxon>
    </lineage>
</organism>
<dbReference type="Proteomes" id="UP001567538">
    <property type="component" value="Unassembled WGS sequence"/>
</dbReference>
<protein>
    <submittedName>
        <fullName evidence="2">Uncharacterized protein</fullName>
    </submittedName>
</protein>
<feature type="region of interest" description="Disordered" evidence="1">
    <location>
        <begin position="151"/>
        <end position="173"/>
    </location>
</feature>